<keyword evidence="1" id="KW-1133">Transmembrane helix</keyword>
<reference evidence="2 3" key="1">
    <citation type="submission" date="2023-05" db="EMBL/GenBank/DDBJ databases">
        <title>Microbacterium dauci sp.nov., Isolated from Carrot Rhizosphere Soil.</title>
        <authorList>
            <person name="Xiao Z."/>
            <person name="Zheng J."/>
        </authorList>
    </citation>
    <scope>NUCLEOTIDE SEQUENCE [LARGE SCALE GENOMIC DNA]</scope>
    <source>
        <strain evidence="2 3">LX3-4</strain>
    </source>
</reference>
<organism evidence="2 3">
    <name type="scientific">Microbacterium dauci</name>
    <dbReference type="NCBI Taxonomy" id="3048008"/>
    <lineage>
        <taxon>Bacteria</taxon>
        <taxon>Bacillati</taxon>
        <taxon>Actinomycetota</taxon>
        <taxon>Actinomycetes</taxon>
        <taxon>Micrococcales</taxon>
        <taxon>Microbacteriaceae</taxon>
        <taxon>Microbacterium</taxon>
    </lineage>
</organism>
<keyword evidence="1" id="KW-0472">Membrane</keyword>
<feature type="transmembrane region" description="Helical" evidence="1">
    <location>
        <begin position="12"/>
        <end position="32"/>
    </location>
</feature>
<evidence type="ECO:0000256" key="1">
    <source>
        <dbReference type="SAM" id="Phobius"/>
    </source>
</evidence>
<proteinExistence type="predicted"/>
<feature type="transmembrane region" description="Helical" evidence="1">
    <location>
        <begin position="44"/>
        <end position="64"/>
    </location>
</feature>
<feature type="transmembrane region" description="Helical" evidence="1">
    <location>
        <begin position="76"/>
        <end position="92"/>
    </location>
</feature>
<evidence type="ECO:0000313" key="3">
    <source>
        <dbReference type="Proteomes" id="UP001321481"/>
    </source>
</evidence>
<accession>A0ABT6Z9X9</accession>
<keyword evidence="3" id="KW-1185">Reference proteome</keyword>
<keyword evidence="2" id="KW-0418">Kinase</keyword>
<keyword evidence="2" id="KW-0808">Transferase</keyword>
<dbReference type="GO" id="GO:0016301">
    <property type="term" value="F:kinase activity"/>
    <property type="evidence" value="ECO:0007669"/>
    <property type="project" value="UniProtKB-KW"/>
</dbReference>
<evidence type="ECO:0000313" key="2">
    <source>
        <dbReference type="EMBL" id="MDJ1112975.1"/>
    </source>
</evidence>
<name>A0ABT6Z9X9_9MICO</name>
<dbReference type="RefSeq" id="WP_283714279.1">
    <property type="nucleotide sequence ID" value="NZ_JASJND010000001.1"/>
</dbReference>
<feature type="transmembrane region" description="Helical" evidence="1">
    <location>
        <begin position="98"/>
        <end position="117"/>
    </location>
</feature>
<dbReference type="EMBL" id="JASJND010000001">
    <property type="protein sequence ID" value="MDJ1112975.1"/>
    <property type="molecule type" value="Genomic_DNA"/>
</dbReference>
<sequence>MRTTAIERVAAVFLALEAIGVVALTAWELVALLRGDTAAVSSSIALLVLTLVVAAALAAFAVAVWRGGSWGRSGGIVAQLLILAIAGGTLTGPDAAPATAAAIAAPGVLGFVLLVAASRAAGPRTQRERAEDVGDA</sequence>
<comment type="caution">
    <text evidence="2">The sequence shown here is derived from an EMBL/GenBank/DDBJ whole genome shotgun (WGS) entry which is preliminary data.</text>
</comment>
<keyword evidence="1" id="KW-0812">Transmembrane</keyword>
<protein>
    <submittedName>
        <fullName evidence="2">Histidine kinase</fullName>
    </submittedName>
</protein>
<dbReference type="Proteomes" id="UP001321481">
    <property type="component" value="Unassembled WGS sequence"/>
</dbReference>
<gene>
    <name evidence="2" type="ORF">QNI14_00755</name>
</gene>